<accession>A0A9X1WDX7</accession>
<sequence>MTLPHDWFEESYSRIERWDVNGLSLLEVEIALETYLTDNNPISLEIADYVAENWTCRRIRMLNAESRRTLLKIWDERDVVTEASPEVALV</sequence>
<dbReference type="Proteomes" id="UP001139488">
    <property type="component" value="Unassembled WGS sequence"/>
</dbReference>
<organism evidence="1 2">
    <name type="scientific">Vibrio gelatinilyticus</name>
    <dbReference type="NCBI Taxonomy" id="2893468"/>
    <lineage>
        <taxon>Bacteria</taxon>
        <taxon>Pseudomonadati</taxon>
        <taxon>Pseudomonadota</taxon>
        <taxon>Gammaproteobacteria</taxon>
        <taxon>Vibrionales</taxon>
        <taxon>Vibrionaceae</taxon>
        <taxon>Vibrio</taxon>
    </lineage>
</organism>
<name>A0A9X1WDX7_9VIBR</name>
<gene>
    <name evidence="1" type="ORF">LNL84_07120</name>
</gene>
<evidence type="ECO:0000313" key="1">
    <source>
        <dbReference type="EMBL" id="MCJ2376605.1"/>
    </source>
</evidence>
<keyword evidence="2" id="KW-1185">Reference proteome</keyword>
<proteinExistence type="predicted"/>
<dbReference type="EMBL" id="JAJNNZ010000004">
    <property type="protein sequence ID" value="MCJ2376605.1"/>
    <property type="molecule type" value="Genomic_DNA"/>
</dbReference>
<protein>
    <submittedName>
        <fullName evidence="1">Uncharacterized protein</fullName>
    </submittedName>
</protein>
<dbReference type="RefSeq" id="WP_244356306.1">
    <property type="nucleotide sequence ID" value="NZ_JAJNNZ010000004.1"/>
</dbReference>
<dbReference type="AlphaFoldDB" id="A0A9X1WDX7"/>
<evidence type="ECO:0000313" key="2">
    <source>
        <dbReference type="Proteomes" id="UP001139488"/>
    </source>
</evidence>
<comment type="caution">
    <text evidence="1">The sequence shown here is derived from an EMBL/GenBank/DDBJ whole genome shotgun (WGS) entry which is preliminary data.</text>
</comment>
<reference evidence="1" key="1">
    <citation type="submission" date="2021-11" db="EMBL/GenBank/DDBJ databases">
        <title>Vibrio ZSDE26 sp. nov. and Vibrio ZSDZ34 sp. nov., isolated from coastal seawater in Qingdao.</title>
        <authorList>
            <person name="Zhang P."/>
        </authorList>
    </citation>
    <scope>NUCLEOTIDE SEQUENCE</scope>
    <source>
        <strain evidence="1">ZSDZ34</strain>
    </source>
</reference>